<accession>A0A0E9RC12</accession>
<reference evidence="1" key="1">
    <citation type="submission" date="2014-11" db="EMBL/GenBank/DDBJ databases">
        <authorList>
            <person name="Amaro Gonzalez C."/>
        </authorList>
    </citation>
    <scope>NUCLEOTIDE SEQUENCE</scope>
</reference>
<protein>
    <submittedName>
        <fullName evidence="1">Uncharacterized protein</fullName>
    </submittedName>
</protein>
<dbReference type="EMBL" id="GBXM01082552">
    <property type="protein sequence ID" value="JAH26025.1"/>
    <property type="molecule type" value="Transcribed_RNA"/>
</dbReference>
<dbReference type="AlphaFoldDB" id="A0A0E9RC12"/>
<proteinExistence type="predicted"/>
<evidence type="ECO:0000313" key="1">
    <source>
        <dbReference type="EMBL" id="JAH26025.1"/>
    </source>
</evidence>
<reference evidence="1" key="2">
    <citation type="journal article" date="2015" name="Fish Shellfish Immunol.">
        <title>Early steps in the European eel (Anguilla anguilla)-Vibrio vulnificus interaction in the gills: Role of the RtxA13 toxin.</title>
        <authorList>
            <person name="Callol A."/>
            <person name="Pajuelo D."/>
            <person name="Ebbesson L."/>
            <person name="Teles M."/>
            <person name="MacKenzie S."/>
            <person name="Amaro C."/>
        </authorList>
    </citation>
    <scope>NUCLEOTIDE SEQUENCE</scope>
</reference>
<sequence length="36" mass="4098">MVVASFDMHNVLLIQKLSILFGTLSIDRYTGTRNSR</sequence>
<organism evidence="1">
    <name type="scientific">Anguilla anguilla</name>
    <name type="common">European freshwater eel</name>
    <name type="synonym">Muraena anguilla</name>
    <dbReference type="NCBI Taxonomy" id="7936"/>
    <lineage>
        <taxon>Eukaryota</taxon>
        <taxon>Metazoa</taxon>
        <taxon>Chordata</taxon>
        <taxon>Craniata</taxon>
        <taxon>Vertebrata</taxon>
        <taxon>Euteleostomi</taxon>
        <taxon>Actinopterygii</taxon>
        <taxon>Neopterygii</taxon>
        <taxon>Teleostei</taxon>
        <taxon>Anguilliformes</taxon>
        <taxon>Anguillidae</taxon>
        <taxon>Anguilla</taxon>
    </lineage>
</organism>
<name>A0A0E9RC12_ANGAN</name>